<evidence type="ECO:0000256" key="12">
    <source>
        <dbReference type="ARBA" id="ARBA00049020"/>
    </source>
</evidence>
<dbReference type="SUPFAM" id="SSF53597">
    <property type="entry name" value="Dihydrofolate reductase-like"/>
    <property type="match status" value="1"/>
</dbReference>
<evidence type="ECO:0000256" key="4">
    <source>
        <dbReference type="ARBA" id="ARBA00012851"/>
    </source>
</evidence>
<comment type="similarity">
    <text evidence="3">Belongs to the HTP reductase family.</text>
</comment>
<evidence type="ECO:0000256" key="3">
    <source>
        <dbReference type="ARBA" id="ARBA00009723"/>
    </source>
</evidence>
<dbReference type="EC" id="1.1.1.302" evidence="4"/>
<protein>
    <recommendedName>
        <fullName evidence="5">2,5-diamino-6-ribosylamino-4(3H)-pyrimidinone 5'-phosphate reductase</fullName>
        <ecNumber evidence="4">1.1.1.302</ecNumber>
    </recommendedName>
    <alternativeName>
        <fullName evidence="10">2,5-diamino-6-(5-phospho-D-ribosylamino)pyrimidin-4(3H)-one reductase</fullName>
    </alternativeName>
    <alternativeName>
        <fullName evidence="9">2,5-diamino-6-ribitylamino-4(3H)-pyrimidinone 5'-phosphate synthase</fullName>
    </alternativeName>
</protein>
<evidence type="ECO:0000259" key="13">
    <source>
        <dbReference type="Pfam" id="PF01872"/>
    </source>
</evidence>
<evidence type="ECO:0000256" key="6">
    <source>
        <dbReference type="ARBA" id="ARBA00022619"/>
    </source>
</evidence>
<dbReference type="EMBL" id="ML145179">
    <property type="protein sequence ID" value="TBU54919.1"/>
    <property type="molecule type" value="Genomic_DNA"/>
</dbReference>
<evidence type="ECO:0000256" key="2">
    <source>
        <dbReference type="ARBA" id="ARBA00005104"/>
    </source>
</evidence>
<proteinExistence type="inferred from homology"/>
<dbReference type="InterPro" id="IPR002734">
    <property type="entry name" value="RibDG_C"/>
</dbReference>
<accession>A0A4Q9PL64</accession>
<name>A0A4Q9PL64_9APHY</name>
<evidence type="ECO:0000256" key="10">
    <source>
        <dbReference type="ARBA" id="ARBA00031630"/>
    </source>
</evidence>
<reference evidence="15 16" key="1">
    <citation type="submission" date="2019-01" db="EMBL/GenBank/DDBJ databases">
        <title>Draft genome sequences of three monokaryotic isolates of the white-rot basidiomycete fungus Dichomitus squalens.</title>
        <authorList>
            <consortium name="DOE Joint Genome Institute"/>
            <person name="Lopez S.C."/>
            <person name="Andreopoulos B."/>
            <person name="Pangilinan J."/>
            <person name="Lipzen A."/>
            <person name="Riley R."/>
            <person name="Ahrendt S."/>
            <person name="Ng V."/>
            <person name="Barry K."/>
            <person name="Daum C."/>
            <person name="Grigoriev I.V."/>
            <person name="Hilden K.S."/>
            <person name="Makela M.R."/>
            <person name="de Vries R.P."/>
        </authorList>
    </citation>
    <scope>NUCLEOTIDE SEQUENCE [LARGE SCALE GENOMIC DNA]</scope>
    <source>
        <strain evidence="15 16">CBS 464.89</strain>
        <strain evidence="14">OM18370.1</strain>
    </source>
</reference>
<keyword evidence="6" id="KW-0686">Riboflavin biosynthesis</keyword>
<keyword evidence="8" id="KW-0560">Oxidoreductase</keyword>
<keyword evidence="7" id="KW-0521">NADP</keyword>
<evidence type="ECO:0000256" key="9">
    <source>
        <dbReference type="ARBA" id="ARBA00030073"/>
    </source>
</evidence>
<evidence type="ECO:0000256" key="7">
    <source>
        <dbReference type="ARBA" id="ARBA00022857"/>
    </source>
</evidence>
<dbReference type="OrthoDB" id="5432at2759"/>
<dbReference type="PANTHER" id="PTHR38011">
    <property type="entry name" value="DIHYDROFOLATE REDUCTASE FAMILY PROTEIN (AFU_ORTHOLOGUE AFUA_8G06820)"/>
    <property type="match status" value="1"/>
</dbReference>
<dbReference type="EMBL" id="ML143463">
    <property type="protein sequence ID" value="TBU25299.1"/>
    <property type="molecule type" value="Genomic_DNA"/>
</dbReference>
<dbReference type="InterPro" id="IPR050765">
    <property type="entry name" value="Riboflavin_Biosynth_HTPR"/>
</dbReference>
<comment type="catalytic activity">
    <reaction evidence="12">
        <text>2,5-diamino-6-(1-D-ribitylamino)pyrimidin-4(3H)-one 5'-phosphate + NADP(+) = 2,5-diamino-6-(1-D-ribosylamino)pyrimidin-4(3H)-one 5'-phosphate + NADPH + H(+)</text>
        <dbReference type="Rhea" id="RHEA:27278"/>
        <dbReference type="ChEBI" id="CHEBI:15378"/>
        <dbReference type="ChEBI" id="CHEBI:57783"/>
        <dbReference type="ChEBI" id="CHEBI:58349"/>
        <dbReference type="ChEBI" id="CHEBI:58890"/>
        <dbReference type="ChEBI" id="CHEBI:59545"/>
        <dbReference type="EC" id="1.1.1.302"/>
    </reaction>
</comment>
<dbReference type="GO" id="GO:0009231">
    <property type="term" value="P:riboflavin biosynthetic process"/>
    <property type="evidence" value="ECO:0007669"/>
    <property type="project" value="UniProtKB-KW"/>
</dbReference>
<evidence type="ECO:0000313" key="15">
    <source>
        <dbReference type="EMBL" id="TBU54919.1"/>
    </source>
</evidence>
<evidence type="ECO:0000313" key="16">
    <source>
        <dbReference type="Proteomes" id="UP000292082"/>
    </source>
</evidence>
<dbReference type="STRING" id="114155.A0A4Q9PL64"/>
<dbReference type="Pfam" id="PF01872">
    <property type="entry name" value="RibD_C"/>
    <property type="match status" value="1"/>
</dbReference>
<sequence>MSATTADPTLPQPPAFLLDLFRLSVSPESHPSIYYGDSDASSNQPSPASATPLHPFVTLTFAQSLDAKIAGAGGRQLILSGKESMVMTHWMRTLHDAILVGIGTAANDDPQLNTRHLPPLPTGYAHSYRLPRPVILDTNLRLSPDCKLLKNYRAGRGRRPWVVCAPQTPARDDSASTEAFARRAATLQAAGARVVEVAADDTTGLIGVEDLLIVLRELGVRSLMVEGGARVIRSFLEAAPVKPVPAQENLGRESSGRTGAEKKIVDALVVTVAPTIVGEAGVSYSSGLLEDKVPMFEHVRTGVFGSDAVLALVSR</sequence>
<evidence type="ECO:0000256" key="5">
    <source>
        <dbReference type="ARBA" id="ARBA00015035"/>
    </source>
</evidence>
<comment type="pathway">
    <text evidence="2">Cofactor biosynthesis; riboflavin biosynthesis.</text>
</comment>
<organism evidence="15 16">
    <name type="scientific">Dichomitus squalens</name>
    <dbReference type="NCBI Taxonomy" id="114155"/>
    <lineage>
        <taxon>Eukaryota</taxon>
        <taxon>Fungi</taxon>
        <taxon>Dikarya</taxon>
        <taxon>Basidiomycota</taxon>
        <taxon>Agaricomycotina</taxon>
        <taxon>Agaricomycetes</taxon>
        <taxon>Polyporales</taxon>
        <taxon>Polyporaceae</taxon>
        <taxon>Dichomitus</taxon>
    </lineage>
</organism>
<comment type="function">
    <text evidence="1">Catalyzes an early step in riboflavin biosynthesis, the NADPH-dependent reduction of the ribose side chain of 2,5-diamino-6-ribosylamino-4(3H)-pyrimidinone 5'-phosphate, yielding 2,5-diamino-6-ribitylamino-4(3H)-pyrimidinone 5'-phosphate.</text>
</comment>
<comment type="catalytic activity">
    <reaction evidence="11">
        <text>2,5-diamino-6-(1-D-ribitylamino)pyrimidin-4(3H)-one 5'-phosphate + NAD(+) = 2,5-diamino-6-(1-D-ribosylamino)pyrimidin-4(3H)-one 5'-phosphate + NADH + H(+)</text>
        <dbReference type="Rhea" id="RHEA:27274"/>
        <dbReference type="ChEBI" id="CHEBI:15378"/>
        <dbReference type="ChEBI" id="CHEBI:57540"/>
        <dbReference type="ChEBI" id="CHEBI:57945"/>
        <dbReference type="ChEBI" id="CHEBI:58890"/>
        <dbReference type="ChEBI" id="CHEBI:59545"/>
        <dbReference type="EC" id="1.1.1.302"/>
    </reaction>
</comment>
<dbReference type="GO" id="GO:0008703">
    <property type="term" value="F:5-amino-6-(5-phosphoribosylamino)uracil reductase activity"/>
    <property type="evidence" value="ECO:0007669"/>
    <property type="project" value="InterPro"/>
</dbReference>
<evidence type="ECO:0000313" key="14">
    <source>
        <dbReference type="EMBL" id="TBU25299.1"/>
    </source>
</evidence>
<evidence type="ECO:0000256" key="11">
    <source>
        <dbReference type="ARBA" id="ARBA00047550"/>
    </source>
</evidence>
<evidence type="ECO:0000256" key="8">
    <source>
        <dbReference type="ARBA" id="ARBA00023002"/>
    </source>
</evidence>
<dbReference type="InterPro" id="IPR024072">
    <property type="entry name" value="DHFR-like_dom_sf"/>
</dbReference>
<gene>
    <name evidence="15" type="ORF">BD310DRAFT_934883</name>
    <name evidence="14" type="ORF">BD311DRAFT_727940</name>
</gene>
<dbReference type="AlphaFoldDB" id="A0A4Q9PL64"/>
<dbReference type="Proteomes" id="UP000292082">
    <property type="component" value="Unassembled WGS sequence"/>
</dbReference>
<feature type="domain" description="Bacterial bifunctional deaminase-reductase C-terminal" evidence="13">
    <location>
        <begin position="55"/>
        <end position="238"/>
    </location>
</feature>
<dbReference type="PANTHER" id="PTHR38011:SF7">
    <property type="entry name" value="2,5-DIAMINO-6-RIBOSYLAMINO-4(3H)-PYRIMIDINONE 5'-PHOSPHATE REDUCTASE"/>
    <property type="match status" value="1"/>
</dbReference>
<dbReference type="Proteomes" id="UP000292957">
    <property type="component" value="Unassembled WGS sequence"/>
</dbReference>
<keyword evidence="16" id="KW-1185">Reference proteome</keyword>
<evidence type="ECO:0000256" key="1">
    <source>
        <dbReference type="ARBA" id="ARBA00003555"/>
    </source>
</evidence>
<dbReference type="Gene3D" id="3.40.430.10">
    <property type="entry name" value="Dihydrofolate Reductase, subunit A"/>
    <property type="match status" value="1"/>
</dbReference>